<dbReference type="Pfam" id="PF02464">
    <property type="entry name" value="CinA"/>
    <property type="match status" value="1"/>
</dbReference>
<protein>
    <submittedName>
        <fullName evidence="2">CinA family protein</fullName>
    </submittedName>
</protein>
<name>A0ABP7TUR5_9BURK</name>
<dbReference type="InterPro" id="IPR036653">
    <property type="entry name" value="CinA-like_C"/>
</dbReference>
<evidence type="ECO:0000313" key="3">
    <source>
        <dbReference type="Proteomes" id="UP001501353"/>
    </source>
</evidence>
<evidence type="ECO:0000259" key="1">
    <source>
        <dbReference type="Pfam" id="PF02464"/>
    </source>
</evidence>
<dbReference type="Gene3D" id="3.90.950.20">
    <property type="entry name" value="CinA-like"/>
    <property type="match status" value="1"/>
</dbReference>
<comment type="caution">
    <text evidence="2">The sequence shown here is derived from an EMBL/GenBank/DDBJ whole genome shotgun (WGS) entry which is preliminary data.</text>
</comment>
<dbReference type="InterPro" id="IPR008136">
    <property type="entry name" value="CinA_C"/>
</dbReference>
<keyword evidence="3" id="KW-1185">Reference proteome</keyword>
<accession>A0ABP7TUR5</accession>
<dbReference type="EMBL" id="BAAAZE010000013">
    <property type="protein sequence ID" value="GAA4031356.1"/>
    <property type="molecule type" value="Genomic_DNA"/>
</dbReference>
<dbReference type="Proteomes" id="UP001501353">
    <property type="component" value="Unassembled WGS sequence"/>
</dbReference>
<proteinExistence type="predicted"/>
<reference evidence="3" key="1">
    <citation type="journal article" date="2019" name="Int. J. Syst. Evol. Microbiol.">
        <title>The Global Catalogue of Microorganisms (GCM) 10K type strain sequencing project: providing services to taxonomists for standard genome sequencing and annotation.</title>
        <authorList>
            <consortium name="The Broad Institute Genomics Platform"/>
            <consortium name="The Broad Institute Genome Sequencing Center for Infectious Disease"/>
            <person name="Wu L."/>
            <person name="Ma J."/>
        </authorList>
    </citation>
    <scope>NUCLEOTIDE SEQUENCE [LARGE SCALE GENOMIC DNA]</scope>
    <source>
        <strain evidence="3">JCM 16673</strain>
    </source>
</reference>
<organism evidence="2 3">
    <name type="scientific">Actimicrobium antarcticum</name>
    <dbReference type="NCBI Taxonomy" id="1051899"/>
    <lineage>
        <taxon>Bacteria</taxon>
        <taxon>Pseudomonadati</taxon>
        <taxon>Pseudomonadota</taxon>
        <taxon>Betaproteobacteria</taxon>
        <taxon>Burkholderiales</taxon>
        <taxon>Oxalobacteraceae</taxon>
        <taxon>Actimicrobium</taxon>
    </lineage>
</organism>
<dbReference type="RefSeq" id="WP_344764853.1">
    <property type="nucleotide sequence ID" value="NZ_BAAAZE010000013.1"/>
</dbReference>
<feature type="domain" description="CinA C-terminal" evidence="1">
    <location>
        <begin position="6"/>
        <end position="157"/>
    </location>
</feature>
<evidence type="ECO:0000313" key="2">
    <source>
        <dbReference type="EMBL" id="GAA4031356.1"/>
    </source>
</evidence>
<sequence length="161" mass="16412">MDTIIDLAAQTGQALQQRGLLLATAESCTGGGVAQAITEIAGCSEWFDCGFVTYSNASKIDLLDVPDALIAQHGAVSEEIAAAMAEGALASSNAHVTLSTTGIAGPGGAVPGKPVGTVCFGWSKGDLTKTERRVFAGDRASVREQTVAYALQGLLRFLGPA</sequence>
<gene>
    <name evidence="2" type="ORF">GCM10022212_32450</name>
</gene>
<dbReference type="SUPFAM" id="SSF142433">
    <property type="entry name" value="CinA-like"/>
    <property type="match status" value="1"/>
</dbReference>
<dbReference type="NCBIfam" id="TIGR00199">
    <property type="entry name" value="PncC_domain"/>
    <property type="match status" value="1"/>
</dbReference>